<dbReference type="PANTHER" id="PTHR11716">
    <property type="entry name" value="PHOSPHOLIPASE A2 FAMILY MEMBER"/>
    <property type="match status" value="1"/>
</dbReference>
<proteinExistence type="inferred from homology"/>
<feature type="disulfide bond" evidence="6">
    <location>
        <begin position="48"/>
        <end position="139"/>
    </location>
</feature>
<dbReference type="AlphaFoldDB" id="A0A6J0SPU2"/>
<dbReference type="InterPro" id="IPR001211">
    <property type="entry name" value="PLA2"/>
</dbReference>
<dbReference type="Pfam" id="PF00068">
    <property type="entry name" value="Phospholip_A2_1"/>
    <property type="match status" value="1"/>
</dbReference>
<feature type="binding site" evidence="5">
    <location>
        <position position="49"/>
    </location>
    <ligand>
        <name>Ca(2+)</name>
        <dbReference type="ChEBI" id="CHEBI:29108"/>
    </ligand>
</feature>
<dbReference type="SMART" id="SM00085">
    <property type="entry name" value="PA2c"/>
    <property type="match status" value="1"/>
</dbReference>
<evidence type="ECO:0000313" key="11">
    <source>
        <dbReference type="RefSeq" id="XP_020636883.2"/>
    </source>
</evidence>
<dbReference type="InterPro" id="IPR036444">
    <property type="entry name" value="PLipase_A2_dom_sf"/>
</dbReference>
<dbReference type="Gene3D" id="1.20.90.10">
    <property type="entry name" value="Phospholipase A2 domain"/>
    <property type="match status" value="1"/>
</dbReference>
<dbReference type="GO" id="GO:0005576">
    <property type="term" value="C:extracellular region"/>
    <property type="evidence" value="ECO:0007669"/>
    <property type="project" value="UniProtKB-SubCell"/>
</dbReference>
<evidence type="ECO:0000259" key="9">
    <source>
        <dbReference type="SMART" id="SM00085"/>
    </source>
</evidence>
<evidence type="ECO:0000256" key="4">
    <source>
        <dbReference type="PIRSR" id="PIRSR601211-1"/>
    </source>
</evidence>
<feature type="active site" evidence="4">
    <location>
        <position position="113"/>
    </location>
</feature>
<dbReference type="PANTHER" id="PTHR11716:SF56">
    <property type="entry name" value="GROUP IIE SECRETORY PHOSPHOLIPASE A2"/>
    <property type="match status" value="1"/>
</dbReference>
<feature type="disulfide bond" evidence="6">
    <location>
        <begin position="72"/>
        <end position="112"/>
    </location>
</feature>
<keyword evidence="10" id="KW-1185">Reference proteome</keyword>
<evidence type="ECO:0000256" key="3">
    <source>
        <dbReference type="ARBA" id="ARBA00023157"/>
    </source>
</evidence>
<dbReference type="PRINTS" id="PR00389">
    <property type="entry name" value="PHPHLIPASEA2"/>
</dbReference>
<evidence type="ECO:0000256" key="6">
    <source>
        <dbReference type="PIRSR" id="PIRSR601211-3"/>
    </source>
</evidence>
<evidence type="ECO:0000256" key="5">
    <source>
        <dbReference type="PIRSR" id="PIRSR601211-2"/>
    </source>
</evidence>
<feature type="disulfide bond" evidence="6">
    <location>
        <begin position="71"/>
        <end position="146"/>
    </location>
</feature>
<feature type="disulfide bond" evidence="6">
    <location>
        <begin position="65"/>
        <end position="119"/>
    </location>
</feature>
<feature type="domain" description="Phospholipase A2-like central" evidence="9">
    <location>
        <begin position="23"/>
        <end position="140"/>
    </location>
</feature>
<dbReference type="CDD" id="cd00125">
    <property type="entry name" value="PLA2c"/>
    <property type="match status" value="1"/>
</dbReference>
<dbReference type="OrthoDB" id="5841574at2759"/>
<comment type="subcellular location">
    <subcellularLocation>
        <location evidence="1 8">Secreted</location>
    </subcellularLocation>
</comment>
<keyword evidence="3 6" id="KW-1015">Disulfide bond</keyword>
<feature type="signal peptide" evidence="8">
    <location>
        <begin position="1"/>
        <end position="22"/>
    </location>
</feature>
<comment type="cofactor">
    <cofactor evidence="5">
        <name>Ca(2+)</name>
        <dbReference type="ChEBI" id="CHEBI:29108"/>
    </cofactor>
    <text evidence="5">Binds 1 Ca(2+) ion per subunit.</text>
</comment>
<feature type="binding site" evidence="5">
    <location>
        <position position="51"/>
    </location>
    <ligand>
        <name>Ca(2+)</name>
        <dbReference type="ChEBI" id="CHEBI:29108"/>
    </ligand>
</feature>
<keyword evidence="5 8" id="KW-0106">Calcium</keyword>
<sequence>MRMKYSLGLPLLSLCVLSLVSGNLIQFADMIRQVTGRLPSLFYNGYGCYCGLGGSGQPLDDTDWCCQAHDCCYEKMSSLGCDPKMEIFSYSIRKGAVVCHGKTLCQRMICECDKTASLCFRTASASYRVRNMFYPNILCKGARPPC</sequence>
<dbReference type="GO" id="GO:0016042">
    <property type="term" value="P:lipid catabolic process"/>
    <property type="evidence" value="ECO:0007669"/>
    <property type="project" value="InterPro"/>
</dbReference>
<dbReference type="Proteomes" id="UP001652642">
    <property type="component" value="Chromosome 7"/>
</dbReference>
<reference evidence="11" key="1">
    <citation type="submission" date="2025-08" db="UniProtKB">
        <authorList>
            <consortium name="RefSeq"/>
        </authorList>
    </citation>
    <scope>IDENTIFICATION</scope>
</reference>
<keyword evidence="8" id="KW-0732">Signal</keyword>
<dbReference type="InParanoid" id="A0A6J0SPU2"/>
<dbReference type="InterPro" id="IPR033112">
    <property type="entry name" value="PLA2_Asp_AS"/>
</dbReference>
<dbReference type="GeneID" id="110072678"/>
<keyword evidence="8" id="KW-0378">Hydrolase</keyword>
<dbReference type="InterPro" id="IPR033113">
    <property type="entry name" value="PLA2_histidine"/>
</dbReference>
<feature type="binding site" evidence="5">
    <location>
        <position position="70"/>
    </location>
    <ligand>
        <name>Ca(2+)</name>
        <dbReference type="ChEBI" id="CHEBI:29108"/>
    </ligand>
</feature>
<dbReference type="InterPro" id="IPR016090">
    <property type="entry name" value="PLA2-like_dom"/>
</dbReference>
<feature type="disulfide bond" evidence="6">
    <location>
        <begin position="81"/>
        <end position="105"/>
    </location>
</feature>
<feature type="disulfide bond" evidence="6">
    <location>
        <begin position="50"/>
        <end position="66"/>
    </location>
</feature>
<evidence type="ECO:0000256" key="2">
    <source>
        <dbReference type="ARBA" id="ARBA00022525"/>
    </source>
</evidence>
<comment type="similarity">
    <text evidence="7">Belongs to the phospholipase A2 family.</text>
</comment>
<dbReference type="PROSITE" id="PS00118">
    <property type="entry name" value="PA2_HIS"/>
    <property type="match status" value="1"/>
</dbReference>
<organism evidence="10 11">
    <name type="scientific">Pogona vitticeps</name>
    <name type="common">central bearded dragon</name>
    <dbReference type="NCBI Taxonomy" id="103695"/>
    <lineage>
        <taxon>Eukaryota</taxon>
        <taxon>Metazoa</taxon>
        <taxon>Chordata</taxon>
        <taxon>Craniata</taxon>
        <taxon>Vertebrata</taxon>
        <taxon>Euteleostomi</taxon>
        <taxon>Lepidosauria</taxon>
        <taxon>Squamata</taxon>
        <taxon>Bifurcata</taxon>
        <taxon>Unidentata</taxon>
        <taxon>Episquamata</taxon>
        <taxon>Toxicofera</taxon>
        <taxon>Iguania</taxon>
        <taxon>Acrodonta</taxon>
        <taxon>Agamidae</taxon>
        <taxon>Amphibolurinae</taxon>
        <taxon>Pogona</taxon>
    </lineage>
</organism>
<keyword evidence="5" id="KW-0479">Metal-binding</keyword>
<dbReference type="PROSITE" id="PS00119">
    <property type="entry name" value="PA2_ASP"/>
    <property type="match status" value="1"/>
</dbReference>
<accession>A0A6J0SPU2</accession>
<dbReference type="GO" id="GO:0005509">
    <property type="term" value="F:calcium ion binding"/>
    <property type="evidence" value="ECO:0007669"/>
    <property type="project" value="InterPro"/>
</dbReference>
<feature type="disulfide bond" evidence="6">
    <location>
        <begin position="99"/>
        <end position="110"/>
    </location>
</feature>
<dbReference type="EC" id="3.1.1.4" evidence="8"/>
<dbReference type="RefSeq" id="XP_020636883.2">
    <property type="nucleotide sequence ID" value="XM_020781224.2"/>
</dbReference>
<feature type="chain" id="PRO_5044998841" description="Phospholipase A2" evidence="8">
    <location>
        <begin position="23"/>
        <end position="146"/>
    </location>
</feature>
<evidence type="ECO:0000313" key="10">
    <source>
        <dbReference type="Proteomes" id="UP001652642"/>
    </source>
</evidence>
<dbReference type="GO" id="GO:0006644">
    <property type="term" value="P:phospholipid metabolic process"/>
    <property type="evidence" value="ECO:0007669"/>
    <property type="project" value="InterPro"/>
</dbReference>
<name>A0A6J0SPU2_9SAUR</name>
<dbReference type="GO" id="GO:0005543">
    <property type="term" value="F:phospholipid binding"/>
    <property type="evidence" value="ECO:0007669"/>
    <property type="project" value="TreeGrafter"/>
</dbReference>
<comment type="catalytic activity">
    <reaction evidence="8">
        <text>a 1,2-diacyl-sn-glycero-3-phosphocholine + H2O = a 1-acyl-sn-glycero-3-phosphocholine + a fatty acid + H(+)</text>
        <dbReference type="Rhea" id="RHEA:15801"/>
        <dbReference type="ChEBI" id="CHEBI:15377"/>
        <dbReference type="ChEBI" id="CHEBI:15378"/>
        <dbReference type="ChEBI" id="CHEBI:28868"/>
        <dbReference type="ChEBI" id="CHEBI:57643"/>
        <dbReference type="ChEBI" id="CHEBI:58168"/>
        <dbReference type="EC" id="3.1.1.4"/>
    </reaction>
</comment>
<keyword evidence="8" id="KW-0443">Lipid metabolism</keyword>
<feature type="active site" evidence="4">
    <location>
        <position position="69"/>
    </location>
</feature>
<dbReference type="GO" id="GO:0050482">
    <property type="term" value="P:arachidonate secretion"/>
    <property type="evidence" value="ECO:0007669"/>
    <property type="project" value="InterPro"/>
</dbReference>
<keyword evidence="2 8" id="KW-0964">Secreted</keyword>
<dbReference type="SUPFAM" id="SSF48619">
    <property type="entry name" value="Phospholipase A2, PLA2"/>
    <property type="match status" value="1"/>
</dbReference>
<dbReference type="GO" id="GO:0047498">
    <property type="term" value="F:calcium-dependent phospholipase A2 activity"/>
    <property type="evidence" value="ECO:0007669"/>
    <property type="project" value="TreeGrafter"/>
</dbReference>
<gene>
    <name evidence="11" type="primary">LOC110072678</name>
</gene>
<evidence type="ECO:0000256" key="1">
    <source>
        <dbReference type="ARBA" id="ARBA00004613"/>
    </source>
</evidence>
<protein>
    <recommendedName>
        <fullName evidence="8">Phospholipase A2</fullName>
        <ecNumber evidence="8">3.1.1.4</ecNumber>
    </recommendedName>
</protein>
<evidence type="ECO:0000256" key="7">
    <source>
        <dbReference type="RuleBase" id="RU003654"/>
    </source>
</evidence>
<feature type="binding site" evidence="5">
    <location>
        <position position="53"/>
    </location>
    <ligand>
        <name>Ca(2+)</name>
        <dbReference type="ChEBI" id="CHEBI:29108"/>
    </ligand>
</feature>
<evidence type="ECO:0000256" key="8">
    <source>
        <dbReference type="RuleBase" id="RU361236"/>
    </source>
</evidence>
<dbReference type="KEGG" id="pvt:110072678"/>